<name>A0ABQ1W495_9BACL</name>
<protein>
    <submittedName>
        <fullName evidence="2">Dihydroorotase</fullName>
    </submittedName>
</protein>
<evidence type="ECO:0000313" key="2">
    <source>
        <dbReference type="EMBL" id="GGG13633.1"/>
    </source>
</evidence>
<dbReference type="NCBIfam" id="TIGR03583">
    <property type="entry name" value="EF_0837"/>
    <property type="match status" value="1"/>
</dbReference>
<dbReference type="SUPFAM" id="SSF51338">
    <property type="entry name" value="Composite domain of metallo-dependent hydrolases"/>
    <property type="match status" value="1"/>
</dbReference>
<dbReference type="RefSeq" id="WP_120465203.1">
    <property type="nucleotide sequence ID" value="NZ_BMIW01000036.1"/>
</dbReference>
<dbReference type="Proteomes" id="UP000608420">
    <property type="component" value="Unassembled WGS sequence"/>
</dbReference>
<evidence type="ECO:0000313" key="3">
    <source>
        <dbReference type="Proteomes" id="UP000608420"/>
    </source>
</evidence>
<accession>A0ABQ1W495</accession>
<dbReference type="PIRSF" id="PIRSF039004">
    <property type="entry name" value="ADE_EF_0837"/>
    <property type="match status" value="1"/>
</dbReference>
<dbReference type="InterPro" id="IPR011059">
    <property type="entry name" value="Metal-dep_hydrolase_composite"/>
</dbReference>
<gene>
    <name evidence="2" type="ORF">GCM10010913_39270</name>
</gene>
<dbReference type="Gene3D" id="3.20.20.140">
    <property type="entry name" value="Metal-dependent hydrolases"/>
    <property type="match status" value="1"/>
</dbReference>
<dbReference type="PANTHER" id="PTHR42717:SF1">
    <property type="entry name" value="IMIDAZOLONEPROPIONASE AND RELATED AMIDOHYDROLASES"/>
    <property type="match status" value="1"/>
</dbReference>
<dbReference type="NCBIfam" id="NF006689">
    <property type="entry name" value="PRK09237.1"/>
    <property type="match status" value="1"/>
</dbReference>
<dbReference type="Pfam" id="PF01979">
    <property type="entry name" value="Amidohydro_1"/>
    <property type="match status" value="1"/>
</dbReference>
<proteinExistence type="predicted"/>
<comment type="caution">
    <text evidence="2">The sequence shown here is derived from an EMBL/GenBank/DDBJ whole genome shotgun (WGS) entry which is preliminary data.</text>
</comment>
<dbReference type="InterPro" id="IPR006680">
    <property type="entry name" value="Amidohydro-rel"/>
</dbReference>
<dbReference type="Gene3D" id="2.30.40.10">
    <property type="entry name" value="Urease, subunit C, domain 1"/>
    <property type="match status" value="1"/>
</dbReference>
<organism evidence="2 3">
    <name type="scientific">Paenibacillus aceti</name>
    <dbReference type="NCBI Taxonomy" id="1820010"/>
    <lineage>
        <taxon>Bacteria</taxon>
        <taxon>Bacillati</taxon>
        <taxon>Bacillota</taxon>
        <taxon>Bacilli</taxon>
        <taxon>Bacillales</taxon>
        <taxon>Paenibacillaceae</taxon>
        <taxon>Paenibacillus</taxon>
    </lineage>
</organism>
<dbReference type="PANTHER" id="PTHR42717">
    <property type="entry name" value="DIHYDROOROTASE-RELATED"/>
    <property type="match status" value="1"/>
</dbReference>
<feature type="domain" description="Amidohydrolase-related" evidence="1">
    <location>
        <begin position="79"/>
        <end position="363"/>
    </location>
</feature>
<reference evidence="3" key="1">
    <citation type="journal article" date="2019" name="Int. J. Syst. Evol. Microbiol.">
        <title>The Global Catalogue of Microorganisms (GCM) 10K type strain sequencing project: providing services to taxonomists for standard genome sequencing and annotation.</title>
        <authorList>
            <consortium name="The Broad Institute Genomics Platform"/>
            <consortium name="The Broad Institute Genome Sequencing Center for Infectious Disease"/>
            <person name="Wu L."/>
            <person name="Ma J."/>
        </authorList>
    </citation>
    <scope>NUCLEOTIDE SEQUENCE [LARGE SCALE GENOMIC DNA]</scope>
    <source>
        <strain evidence="3">CGMCC 1.15420</strain>
    </source>
</reference>
<sequence length="397" mass="43265">MDDRFILHNVKRVDGEEIDIVIEDGRIIGITPVGQGIPAQTQVENDTTTADDRLGTPSQSQSVDGITVYDGQGSYVSSGWIDMHVHAFPEFDPYGDEIDEIGVKQGVTTIVDAGSCGADRIMDLARSSQEAMTNLFAFLNISRIGLKRIDELSNLEWIDRGKVLASVDTFSDVIVGLKARISNSVVGGNGVKPLQTARRLSIETELPLMVHIGSAPPDITEVIPLLERKDIITHYLNGKKNKLFDEQGQPLQVLQEAVARGVHLDVGHGTASFSFQVAEAAKQYGISPNTISTDIYRGNRLNGPVYSMANVLSKFLLLGYPLEQIIAAVTTNAAEWLGRPDLGRIRTGDVANLTLFSLEQESAILTDSEGEQRTTNQLIKAKGVYTNGTFIKCEVRP</sequence>
<dbReference type="InterPro" id="IPR032466">
    <property type="entry name" value="Metal_Hydrolase"/>
</dbReference>
<evidence type="ECO:0000259" key="1">
    <source>
        <dbReference type="Pfam" id="PF01979"/>
    </source>
</evidence>
<dbReference type="SUPFAM" id="SSF51556">
    <property type="entry name" value="Metallo-dependent hydrolases"/>
    <property type="match status" value="1"/>
</dbReference>
<keyword evidence="3" id="KW-1185">Reference proteome</keyword>
<dbReference type="EMBL" id="BMIW01000036">
    <property type="protein sequence ID" value="GGG13633.1"/>
    <property type="molecule type" value="Genomic_DNA"/>
</dbReference>
<dbReference type="InterPro" id="IPR047601">
    <property type="entry name" value="EF_0837-like"/>
</dbReference>
<dbReference type="InterPro" id="IPR020043">
    <property type="entry name" value="Deacetylase_Atu3266-like"/>
</dbReference>